<comment type="caution">
    <text evidence="2">The sequence shown here is derived from an EMBL/GenBank/DDBJ whole genome shotgun (WGS) entry which is preliminary data.</text>
</comment>
<dbReference type="Proteomes" id="UP001229486">
    <property type="component" value="Unassembled WGS sequence"/>
</dbReference>
<dbReference type="EMBL" id="JAURTK010000003">
    <property type="protein sequence ID" value="MDP9647542.1"/>
    <property type="molecule type" value="Genomic_DNA"/>
</dbReference>
<accession>A0AB73ICC4</accession>
<keyword evidence="1" id="KW-0472">Membrane</keyword>
<name>A0AB73ICC4_9BURK</name>
<dbReference type="GeneID" id="97032457"/>
<feature type="transmembrane region" description="Helical" evidence="1">
    <location>
        <begin position="20"/>
        <end position="42"/>
    </location>
</feature>
<protein>
    <recommendedName>
        <fullName evidence="4">Electron transporter RnfG</fullName>
    </recommendedName>
</protein>
<organism evidence="2 3">
    <name type="scientific">Paraburkholderia caledonica</name>
    <dbReference type="NCBI Taxonomy" id="134536"/>
    <lineage>
        <taxon>Bacteria</taxon>
        <taxon>Pseudomonadati</taxon>
        <taxon>Pseudomonadota</taxon>
        <taxon>Betaproteobacteria</taxon>
        <taxon>Burkholderiales</taxon>
        <taxon>Burkholderiaceae</taxon>
        <taxon>Paraburkholderia</taxon>
    </lineage>
</organism>
<evidence type="ECO:0000313" key="3">
    <source>
        <dbReference type="Proteomes" id="UP001229486"/>
    </source>
</evidence>
<dbReference type="AlphaFoldDB" id="A0AB73ICC4"/>
<evidence type="ECO:0000256" key="1">
    <source>
        <dbReference type="SAM" id="Phobius"/>
    </source>
</evidence>
<keyword evidence="1" id="KW-0812">Transmembrane</keyword>
<gene>
    <name evidence="2" type="ORF">J2793_002988</name>
</gene>
<sequence length="71" mass="7266">MMRLFANSVQSKPTYGNAIVVIGAIAFVAVCATGIAAFAGLLPQSESVAATVTATPLVDLQTQIKQTITSP</sequence>
<proteinExistence type="predicted"/>
<evidence type="ECO:0000313" key="2">
    <source>
        <dbReference type="EMBL" id="MDP9647542.1"/>
    </source>
</evidence>
<dbReference type="RefSeq" id="WP_020066440.1">
    <property type="nucleotide sequence ID" value="NZ_JAURTK010000003.1"/>
</dbReference>
<reference evidence="2" key="1">
    <citation type="submission" date="2023-07" db="EMBL/GenBank/DDBJ databases">
        <title>Sorghum-associated microbial communities from plants grown in Nebraska, USA.</title>
        <authorList>
            <person name="Schachtman D."/>
        </authorList>
    </citation>
    <scope>NUCLEOTIDE SEQUENCE</scope>
    <source>
        <strain evidence="2">DS1061</strain>
    </source>
</reference>
<evidence type="ECO:0008006" key="4">
    <source>
        <dbReference type="Google" id="ProtNLM"/>
    </source>
</evidence>
<keyword evidence="1" id="KW-1133">Transmembrane helix</keyword>